<keyword evidence="2" id="KW-1185">Reference proteome</keyword>
<gene>
    <name evidence="1" type="ORF">ILYODFUR_023160</name>
</gene>
<protein>
    <submittedName>
        <fullName evidence="1">Uncharacterized protein</fullName>
    </submittedName>
</protein>
<reference evidence="1 2" key="1">
    <citation type="submission" date="2021-06" db="EMBL/GenBank/DDBJ databases">
        <authorList>
            <person name="Palmer J.M."/>
        </authorList>
    </citation>
    <scope>NUCLEOTIDE SEQUENCE [LARGE SCALE GENOMIC DNA]</scope>
    <source>
        <strain evidence="2">if_2019</strain>
        <tissue evidence="1">Muscle</tissue>
    </source>
</reference>
<dbReference type="Proteomes" id="UP001482620">
    <property type="component" value="Unassembled WGS sequence"/>
</dbReference>
<accession>A0ABV0T0I0</accession>
<evidence type="ECO:0000313" key="2">
    <source>
        <dbReference type="Proteomes" id="UP001482620"/>
    </source>
</evidence>
<dbReference type="EMBL" id="JAHRIQ010014202">
    <property type="protein sequence ID" value="MEQ2225989.1"/>
    <property type="molecule type" value="Genomic_DNA"/>
</dbReference>
<comment type="caution">
    <text evidence="1">The sequence shown here is derived from an EMBL/GenBank/DDBJ whole genome shotgun (WGS) entry which is preliminary data.</text>
</comment>
<evidence type="ECO:0000313" key="1">
    <source>
        <dbReference type="EMBL" id="MEQ2225989.1"/>
    </source>
</evidence>
<organism evidence="1 2">
    <name type="scientific">Ilyodon furcidens</name>
    <name type="common">goldbreast splitfin</name>
    <dbReference type="NCBI Taxonomy" id="33524"/>
    <lineage>
        <taxon>Eukaryota</taxon>
        <taxon>Metazoa</taxon>
        <taxon>Chordata</taxon>
        <taxon>Craniata</taxon>
        <taxon>Vertebrata</taxon>
        <taxon>Euteleostomi</taxon>
        <taxon>Actinopterygii</taxon>
        <taxon>Neopterygii</taxon>
        <taxon>Teleostei</taxon>
        <taxon>Neoteleostei</taxon>
        <taxon>Acanthomorphata</taxon>
        <taxon>Ovalentaria</taxon>
        <taxon>Atherinomorphae</taxon>
        <taxon>Cyprinodontiformes</taxon>
        <taxon>Goodeidae</taxon>
        <taxon>Ilyodon</taxon>
    </lineage>
</organism>
<name>A0ABV0T0I0_9TELE</name>
<proteinExistence type="predicted"/>
<sequence length="87" mass="10023">MPTISFSDCVLQWRLLGNSRSYTQPREENINVNNRAVKRAAVVVRGLLSEALRDDWLKRNPDQKLIDWSGERSGVVRRSRKQRGSAN</sequence>